<keyword evidence="4" id="KW-1003">Cell membrane</keyword>
<evidence type="ECO:0000256" key="13">
    <source>
        <dbReference type="RuleBase" id="RU362091"/>
    </source>
</evidence>
<reference evidence="15" key="1">
    <citation type="journal article" date="2014" name="Int. J. Syst. Evol. Microbiol.">
        <title>Complete genome sequence of Corynebacterium casei LMG S-19264T (=DSM 44701T), isolated from a smear-ripened cheese.</title>
        <authorList>
            <consortium name="US DOE Joint Genome Institute (JGI-PGF)"/>
            <person name="Walter F."/>
            <person name="Albersmeier A."/>
            <person name="Kalinowski J."/>
            <person name="Ruckert C."/>
        </authorList>
    </citation>
    <scope>NUCLEOTIDE SEQUENCE</scope>
    <source>
        <strain evidence="15">KCTC 12870</strain>
    </source>
</reference>
<keyword evidence="3" id="KW-0813">Transport</keyword>
<feature type="transmembrane region" description="Helical" evidence="14">
    <location>
        <begin position="171"/>
        <end position="191"/>
    </location>
</feature>
<evidence type="ECO:0000313" key="16">
    <source>
        <dbReference type="Proteomes" id="UP000642829"/>
    </source>
</evidence>
<evidence type="ECO:0000256" key="12">
    <source>
        <dbReference type="ARBA" id="ARBA00033708"/>
    </source>
</evidence>
<comment type="catalytic activity">
    <reaction evidence="12">
        <text>L-proline(in) + Na(+)(in) = L-proline(out) + Na(+)(out)</text>
        <dbReference type="Rhea" id="RHEA:28967"/>
        <dbReference type="ChEBI" id="CHEBI:29101"/>
        <dbReference type="ChEBI" id="CHEBI:60039"/>
    </reaction>
</comment>
<keyword evidence="5 14" id="KW-0812">Transmembrane</keyword>
<comment type="similarity">
    <text evidence="2 13">Belongs to the sodium:solute symporter (SSF) (TC 2.A.21) family.</text>
</comment>
<evidence type="ECO:0000256" key="1">
    <source>
        <dbReference type="ARBA" id="ARBA00004651"/>
    </source>
</evidence>
<reference evidence="15" key="2">
    <citation type="submission" date="2020-09" db="EMBL/GenBank/DDBJ databases">
        <authorList>
            <person name="Sun Q."/>
            <person name="Kim S."/>
        </authorList>
    </citation>
    <scope>NUCLEOTIDE SEQUENCE</scope>
    <source>
        <strain evidence="15">KCTC 12870</strain>
    </source>
</reference>
<evidence type="ECO:0000256" key="3">
    <source>
        <dbReference type="ARBA" id="ARBA00022448"/>
    </source>
</evidence>
<dbReference type="PROSITE" id="PS50283">
    <property type="entry name" value="NA_SOLUT_SYMP_3"/>
    <property type="match status" value="1"/>
</dbReference>
<evidence type="ECO:0000256" key="10">
    <source>
        <dbReference type="ARBA" id="ARBA00023136"/>
    </source>
</evidence>
<dbReference type="CDD" id="cd10322">
    <property type="entry name" value="SLC5sbd"/>
    <property type="match status" value="1"/>
</dbReference>
<keyword evidence="9" id="KW-0406">Ion transport</keyword>
<organism evidence="15 16">
    <name type="scientific">Cerasicoccus arenae</name>
    <dbReference type="NCBI Taxonomy" id="424488"/>
    <lineage>
        <taxon>Bacteria</taxon>
        <taxon>Pseudomonadati</taxon>
        <taxon>Verrucomicrobiota</taxon>
        <taxon>Opitutia</taxon>
        <taxon>Puniceicoccales</taxon>
        <taxon>Cerasicoccaceae</taxon>
        <taxon>Cerasicoccus</taxon>
    </lineage>
</organism>
<keyword evidence="16" id="KW-1185">Reference proteome</keyword>
<keyword evidence="10 14" id="KW-0472">Membrane</keyword>
<dbReference type="PANTHER" id="PTHR48086:SF3">
    <property type="entry name" value="SODIUM_PROLINE SYMPORTER"/>
    <property type="match status" value="1"/>
</dbReference>
<dbReference type="InterPro" id="IPR050277">
    <property type="entry name" value="Sodium:Solute_Symporter"/>
</dbReference>
<comment type="subcellular location">
    <subcellularLocation>
        <location evidence="1">Cell membrane</location>
        <topology evidence="1">Multi-pass membrane protein</topology>
    </subcellularLocation>
</comment>
<feature type="transmembrane region" description="Helical" evidence="14">
    <location>
        <begin position="14"/>
        <end position="36"/>
    </location>
</feature>
<evidence type="ECO:0000256" key="11">
    <source>
        <dbReference type="ARBA" id="ARBA00023201"/>
    </source>
</evidence>
<dbReference type="GO" id="GO:0005886">
    <property type="term" value="C:plasma membrane"/>
    <property type="evidence" value="ECO:0007669"/>
    <property type="project" value="UniProtKB-SubCell"/>
</dbReference>
<evidence type="ECO:0000256" key="9">
    <source>
        <dbReference type="ARBA" id="ARBA00023065"/>
    </source>
</evidence>
<keyword evidence="11" id="KW-0739">Sodium transport</keyword>
<dbReference type="InterPro" id="IPR001734">
    <property type="entry name" value="Na/solute_symporter"/>
</dbReference>
<feature type="transmembrane region" description="Helical" evidence="14">
    <location>
        <begin position="471"/>
        <end position="492"/>
    </location>
</feature>
<feature type="transmembrane region" description="Helical" evidence="14">
    <location>
        <begin position="48"/>
        <end position="66"/>
    </location>
</feature>
<dbReference type="GO" id="GO:0006814">
    <property type="term" value="P:sodium ion transport"/>
    <property type="evidence" value="ECO:0007669"/>
    <property type="project" value="UniProtKB-KW"/>
</dbReference>
<feature type="transmembrane region" description="Helical" evidence="14">
    <location>
        <begin position="203"/>
        <end position="221"/>
    </location>
</feature>
<evidence type="ECO:0000256" key="7">
    <source>
        <dbReference type="ARBA" id="ARBA00022989"/>
    </source>
</evidence>
<evidence type="ECO:0000256" key="8">
    <source>
        <dbReference type="ARBA" id="ARBA00023053"/>
    </source>
</evidence>
<accession>A0A8J3GD55</accession>
<feature type="transmembrane region" description="Helical" evidence="14">
    <location>
        <begin position="439"/>
        <end position="459"/>
    </location>
</feature>
<evidence type="ECO:0000313" key="15">
    <source>
        <dbReference type="EMBL" id="GHB93231.1"/>
    </source>
</evidence>
<dbReference type="Proteomes" id="UP000642829">
    <property type="component" value="Unassembled WGS sequence"/>
</dbReference>
<sequence>MTYLAITTEADSPFGAGGIIVVAIYLGLMIAFGLAGRFARKENSLGDFFLGGRSLGFFVLLMTLYATQYSGNTLIGYAGKAYRSGFEVLVSLPFMMAGIGFYLLYAPKLQRLSREGDFITLGDYIQRRYNHRWLTSLIALSGIVALGNFMITNLKAMGEMTAVVAGDYLTPTQGILILVVIILIYETLGGLRSVAWTDVLQGLLLLIGCTIIFTATLSNLGGVSGAADKLHDVRPDFWEPLSTMSCVGWVSSALIISLGFSLYPQAIQRIYAAKSPKVLRRSLQVMVFMPLVTTLLMVTIGVLGNIAHPGLDTQSSGGITMLVLGDYAASHPAAKWVVFVFVAAVIAAIMSTADSILLAIASSATQDFFRPLFKTDDQKKLTLLGKVISTGVMIICVLLATELPQSIWKLIEIKTELLAQTAPALICGLHFKKLRAGPVLAGFLAGTIFTLIFQVGSIVTDNAIPGKPFHIHAGLWGVLLNFALVWIGNCLAARNSNPVKQVSQG</sequence>
<keyword evidence="6" id="KW-0769">Symport</keyword>
<feature type="transmembrane region" description="Helical" evidence="14">
    <location>
        <begin position="86"/>
        <end position="105"/>
    </location>
</feature>
<protein>
    <submittedName>
        <fullName evidence="15">Sodium:proline symporter</fullName>
    </submittedName>
</protein>
<dbReference type="PANTHER" id="PTHR48086">
    <property type="entry name" value="SODIUM/PROLINE SYMPORTER-RELATED"/>
    <property type="match status" value="1"/>
</dbReference>
<keyword evidence="7 14" id="KW-1133">Transmembrane helix</keyword>
<dbReference type="EMBL" id="BMXG01000003">
    <property type="protein sequence ID" value="GHB93231.1"/>
    <property type="molecule type" value="Genomic_DNA"/>
</dbReference>
<evidence type="ECO:0000256" key="6">
    <source>
        <dbReference type="ARBA" id="ARBA00022847"/>
    </source>
</evidence>
<dbReference type="Pfam" id="PF00474">
    <property type="entry name" value="SSF"/>
    <property type="match status" value="1"/>
</dbReference>
<comment type="caution">
    <text evidence="15">The sequence shown here is derived from an EMBL/GenBank/DDBJ whole genome shotgun (WGS) entry which is preliminary data.</text>
</comment>
<evidence type="ECO:0000256" key="14">
    <source>
        <dbReference type="SAM" id="Phobius"/>
    </source>
</evidence>
<dbReference type="InterPro" id="IPR038377">
    <property type="entry name" value="Na/Glc_symporter_sf"/>
</dbReference>
<evidence type="ECO:0000256" key="5">
    <source>
        <dbReference type="ARBA" id="ARBA00022692"/>
    </source>
</evidence>
<evidence type="ECO:0000256" key="4">
    <source>
        <dbReference type="ARBA" id="ARBA00022475"/>
    </source>
</evidence>
<dbReference type="RefSeq" id="WP_189511654.1">
    <property type="nucleotide sequence ID" value="NZ_BMXG01000003.1"/>
</dbReference>
<dbReference type="AlphaFoldDB" id="A0A8J3GD55"/>
<feature type="transmembrane region" description="Helical" evidence="14">
    <location>
        <begin position="241"/>
        <end position="264"/>
    </location>
</feature>
<evidence type="ECO:0000256" key="2">
    <source>
        <dbReference type="ARBA" id="ARBA00006434"/>
    </source>
</evidence>
<dbReference type="GO" id="GO:0015293">
    <property type="term" value="F:symporter activity"/>
    <property type="evidence" value="ECO:0007669"/>
    <property type="project" value="UniProtKB-KW"/>
</dbReference>
<dbReference type="Gene3D" id="1.20.1730.10">
    <property type="entry name" value="Sodium/glucose cotransporter"/>
    <property type="match status" value="1"/>
</dbReference>
<feature type="transmembrane region" description="Helical" evidence="14">
    <location>
        <begin position="285"/>
        <end position="307"/>
    </location>
</feature>
<name>A0A8J3GD55_9BACT</name>
<feature type="transmembrane region" description="Helical" evidence="14">
    <location>
        <begin position="336"/>
        <end position="361"/>
    </location>
</feature>
<proteinExistence type="inferred from homology"/>
<gene>
    <name evidence="15" type="ORF">GCM10007047_05670</name>
</gene>
<feature type="transmembrane region" description="Helical" evidence="14">
    <location>
        <begin position="133"/>
        <end position="151"/>
    </location>
</feature>
<keyword evidence="8" id="KW-0915">Sodium</keyword>